<evidence type="ECO:0000313" key="2">
    <source>
        <dbReference type="RefSeq" id="XP_071939413.1"/>
    </source>
</evidence>
<keyword evidence="1" id="KW-1185">Reference proteome</keyword>
<dbReference type="Proteomes" id="UP001652660">
    <property type="component" value="Chromosome 3e"/>
</dbReference>
<evidence type="ECO:0000313" key="1">
    <source>
        <dbReference type="Proteomes" id="UP001652660"/>
    </source>
</evidence>
<dbReference type="RefSeq" id="XP_071939413.1">
    <property type="nucleotide sequence ID" value="XM_072083312.1"/>
</dbReference>
<accession>A0ABM4X5U8</accession>
<proteinExistence type="predicted"/>
<reference evidence="2" key="1">
    <citation type="submission" date="2025-08" db="UniProtKB">
        <authorList>
            <consortium name="RefSeq"/>
        </authorList>
    </citation>
    <scope>IDENTIFICATION</scope>
    <source>
        <tissue evidence="2">Leaves</tissue>
    </source>
</reference>
<protein>
    <submittedName>
        <fullName evidence="2">Uncharacterized protein isoform X1</fullName>
    </submittedName>
</protein>
<gene>
    <name evidence="2" type="primary">LOC113736633</name>
</gene>
<dbReference type="GeneID" id="113736633"/>
<name>A0ABM4X5U8_COFAR</name>
<sequence length="148" mass="16901">MPSLSRFHQSSGDLCFELASGKLFQNPFPSGVSSWSILPVFRLIGKVCQGHPLSSPTFPPKGRRKSKSDVRERFGSHAGNVLDHCIIWKRFYHVAWLLCPCQTSFSCVYRFICTWDWRISKGDFTKLDFEAYNGPSRGYSVLFKVKKA</sequence>
<organism evidence="1 2">
    <name type="scientific">Coffea arabica</name>
    <name type="common">Arabian coffee</name>
    <dbReference type="NCBI Taxonomy" id="13443"/>
    <lineage>
        <taxon>Eukaryota</taxon>
        <taxon>Viridiplantae</taxon>
        <taxon>Streptophyta</taxon>
        <taxon>Embryophyta</taxon>
        <taxon>Tracheophyta</taxon>
        <taxon>Spermatophyta</taxon>
        <taxon>Magnoliopsida</taxon>
        <taxon>eudicotyledons</taxon>
        <taxon>Gunneridae</taxon>
        <taxon>Pentapetalae</taxon>
        <taxon>asterids</taxon>
        <taxon>lamiids</taxon>
        <taxon>Gentianales</taxon>
        <taxon>Rubiaceae</taxon>
        <taxon>Ixoroideae</taxon>
        <taxon>Gardenieae complex</taxon>
        <taxon>Bertiereae - Coffeeae clade</taxon>
        <taxon>Coffeeae</taxon>
        <taxon>Coffea</taxon>
    </lineage>
</organism>